<name>A0A498HSC2_MALDO</name>
<dbReference type="PANTHER" id="PTHR45283">
    <property type="entry name" value="NAD(P)H-QUINONE OXIDOREDUCTASE SUBUNIT T, CHLOROPLASTIC"/>
    <property type="match status" value="1"/>
</dbReference>
<dbReference type="Proteomes" id="UP000290289">
    <property type="component" value="Chromosome 15"/>
</dbReference>
<evidence type="ECO:0000313" key="3">
    <source>
        <dbReference type="Proteomes" id="UP000290289"/>
    </source>
</evidence>
<accession>A0A498HSC2</accession>
<evidence type="ECO:0000313" key="2">
    <source>
        <dbReference type="EMBL" id="RXH73679.1"/>
    </source>
</evidence>
<dbReference type="PANTHER" id="PTHR45283:SF1">
    <property type="entry name" value="NAD(P)H-QUINONE OXIDOREDUCTASE SUBUNIT T, CHLOROPLASTIC"/>
    <property type="match status" value="1"/>
</dbReference>
<keyword evidence="3" id="KW-1185">Reference proteome</keyword>
<dbReference type="AlphaFoldDB" id="A0A498HSC2"/>
<feature type="region of interest" description="Disordered" evidence="1">
    <location>
        <begin position="1"/>
        <end position="35"/>
    </location>
</feature>
<gene>
    <name evidence="2" type="ORF">DVH24_016501</name>
</gene>
<evidence type="ECO:0000256" key="1">
    <source>
        <dbReference type="SAM" id="MobiDB-lite"/>
    </source>
</evidence>
<organism evidence="2 3">
    <name type="scientific">Malus domestica</name>
    <name type="common">Apple</name>
    <name type="synonym">Pyrus malus</name>
    <dbReference type="NCBI Taxonomy" id="3750"/>
    <lineage>
        <taxon>Eukaryota</taxon>
        <taxon>Viridiplantae</taxon>
        <taxon>Streptophyta</taxon>
        <taxon>Embryophyta</taxon>
        <taxon>Tracheophyta</taxon>
        <taxon>Spermatophyta</taxon>
        <taxon>Magnoliopsida</taxon>
        <taxon>eudicotyledons</taxon>
        <taxon>Gunneridae</taxon>
        <taxon>Pentapetalae</taxon>
        <taxon>rosids</taxon>
        <taxon>fabids</taxon>
        <taxon>Rosales</taxon>
        <taxon>Rosaceae</taxon>
        <taxon>Amygdaloideae</taxon>
        <taxon>Maleae</taxon>
        <taxon>Malus</taxon>
    </lineage>
</organism>
<proteinExistence type="predicted"/>
<protein>
    <submittedName>
        <fullName evidence="2">Uncharacterized protein</fullName>
    </submittedName>
</protein>
<sequence length="161" mass="18902">MKVGLEKQPAEEQAGARGRSRKQQESEAEQSLGRDQKLIRRNQSRISKTIQRVPFGHHFFPLKTASDKFVRLREIYDRAVSFTTGTLAQEAASRQAEIMRMKLEDPYRRINLSRTWLIVLVERTWRWAIQAMTALTIECFDSSFLLFVASHMVIFFKEPYY</sequence>
<reference evidence="2 3" key="1">
    <citation type="submission" date="2018-10" db="EMBL/GenBank/DDBJ databases">
        <title>A high-quality apple genome assembly.</title>
        <authorList>
            <person name="Hu J."/>
        </authorList>
    </citation>
    <scope>NUCLEOTIDE SEQUENCE [LARGE SCALE GENOMIC DNA]</scope>
    <source>
        <strain evidence="3">cv. HFTH1</strain>
        <tissue evidence="2">Young leaf</tissue>
    </source>
</reference>
<comment type="caution">
    <text evidence="2">The sequence shown here is derived from an EMBL/GenBank/DDBJ whole genome shotgun (WGS) entry which is preliminary data.</text>
</comment>
<feature type="compositionally biased region" description="Basic and acidic residues" evidence="1">
    <location>
        <begin position="1"/>
        <end position="10"/>
    </location>
</feature>
<dbReference type="STRING" id="3750.A0A498HSC2"/>
<dbReference type="InterPro" id="IPR044618">
    <property type="entry name" value="NdhT-like"/>
</dbReference>
<dbReference type="EMBL" id="RDQH01000341">
    <property type="protein sequence ID" value="RXH73679.1"/>
    <property type="molecule type" value="Genomic_DNA"/>
</dbReference>